<evidence type="ECO:0000313" key="12">
    <source>
        <dbReference type="Proteomes" id="UP000636800"/>
    </source>
</evidence>
<comment type="pathway">
    <text evidence="2">Alkaloid biosynthesis.</text>
</comment>
<dbReference type="InterPro" id="IPR029063">
    <property type="entry name" value="SAM-dependent_MTases_sf"/>
</dbReference>
<name>A0A835UGT0_VANPL</name>
<proteinExistence type="inferred from homology"/>
<dbReference type="SUPFAM" id="SSF53335">
    <property type="entry name" value="S-adenosyl-L-methionine-dependent methyltransferases"/>
    <property type="match status" value="1"/>
</dbReference>
<comment type="similarity">
    <text evidence="8">Belongs to the class I-like SAM-binding methyltransferase superfamily. Cation-dependent O-methyltransferase family.</text>
</comment>
<dbReference type="GO" id="GO:0009820">
    <property type="term" value="P:alkaloid metabolic process"/>
    <property type="evidence" value="ECO:0007669"/>
    <property type="project" value="UniProtKB-KW"/>
</dbReference>
<dbReference type="GO" id="GO:0032259">
    <property type="term" value="P:methylation"/>
    <property type="evidence" value="ECO:0007669"/>
    <property type="project" value="UniProtKB-KW"/>
</dbReference>
<keyword evidence="12" id="KW-1185">Reference proteome</keyword>
<dbReference type="InterPro" id="IPR050362">
    <property type="entry name" value="Cation-dep_OMT"/>
</dbReference>
<evidence type="ECO:0000256" key="8">
    <source>
        <dbReference type="ARBA" id="ARBA00023453"/>
    </source>
</evidence>
<dbReference type="PANTHER" id="PTHR10509">
    <property type="entry name" value="O-METHYLTRANSFERASE-RELATED"/>
    <property type="match status" value="1"/>
</dbReference>
<evidence type="ECO:0000256" key="5">
    <source>
        <dbReference type="ARBA" id="ARBA00022679"/>
    </source>
</evidence>
<protein>
    <recommendedName>
        <fullName evidence="9">norbelladine O-methyltransferase</fullName>
        <ecNumber evidence="9">2.1.1.336</ecNumber>
    </recommendedName>
</protein>
<comment type="caution">
    <text evidence="11">The sequence shown here is derived from an EMBL/GenBank/DDBJ whole genome shotgun (WGS) entry which is preliminary data.</text>
</comment>
<comment type="cofactor">
    <cofactor evidence="1">
        <name>Mg(2+)</name>
        <dbReference type="ChEBI" id="CHEBI:18420"/>
    </cofactor>
</comment>
<keyword evidence="7" id="KW-0479">Metal-binding</keyword>
<evidence type="ECO:0000256" key="6">
    <source>
        <dbReference type="ARBA" id="ARBA00022691"/>
    </source>
</evidence>
<keyword evidence="6" id="KW-0949">S-adenosyl-L-methionine</keyword>
<gene>
    <name evidence="11" type="ORF">HPP92_021419</name>
</gene>
<dbReference type="GO" id="GO:0008757">
    <property type="term" value="F:S-adenosylmethionine-dependent methyltransferase activity"/>
    <property type="evidence" value="ECO:0007669"/>
    <property type="project" value="TreeGrafter"/>
</dbReference>
<evidence type="ECO:0000256" key="4">
    <source>
        <dbReference type="ARBA" id="ARBA00022603"/>
    </source>
</evidence>
<reference evidence="11 12" key="1">
    <citation type="journal article" date="2020" name="Nat. Food">
        <title>A phased Vanilla planifolia genome enables genetic improvement of flavour and production.</title>
        <authorList>
            <person name="Hasing T."/>
            <person name="Tang H."/>
            <person name="Brym M."/>
            <person name="Khazi F."/>
            <person name="Huang T."/>
            <person name="Chambers A.H."/>
        </authorList>
    </citation>
    <scope>NUCLEOTIDE SEQUENCE [LARGE SCALE GENOMIC DNA]</scope>
    <source>
        <tissue evidence="11">Leaf</tissue>
    </source>
</reference>
<dbReference type="Proteomes" id="UP000636800">
    <property type="component" value="Chromosome 11"/>
</dbReference>
<evidence type="ECO:0000256" key="7">
    <source>
        <dbReference type="ARBA" id="ARBA00022723"/>
    </source>
</evidence>
<dbReference type="CDD" id="cd02440">
    <property type="entry name" value="AdoMet_MTases"/>
    <property type="match status" value="1"/>
</dbReference>
<keyword evidence="3" id="KW-0017">Alkaloid metabolism</keyword>
<dbReference type="Gene3D" id="3.40.50.150">
    <property type="entry name" value="Vaccinia Virus protein VP39"/>
    <property type="match status" value="1"/>
</dbReference>
<dbReference type="PANTHER" id="PTHR10509:SF34">
    <property type="entry name" value="TAPETUM-SPECIFIC METHYLTRANSFERASE 1"/>
    <property type="match status" value="1"/>
</dbReference>
<dbReference type="AlphaFoldDB" id="A0A835UGT0"/>
<accession>A0A835UGT0</accession>
<dbReference type="Pfam" id="PF01596">
    <property type="entry name" value="Methyltransf_3"/>
    <property type="match status" value="1"/>
</dbReference>
<dbReference type="EMBL" id="JADCNL010000011">
    <property type="protein sequence ID" value="KAG0461122.1"/>
    <property type="molecule type" value="Genomic_DNA"/>
</dbReference>
<dbReference type="GO" id="GO:0008171">
    <property type="term" value="F:O-methyltransferase activity"/>
    <property type="evidence" value="ECO:0007669"/>
    <property type="project" value="InterPro"/>
</dbReference>
<evidence type="ECO:0000256" key="1">
    <source>
        <dbReference type="ARBA" id="ARBA00001946"/>
    </source>
</evidence>
<evidence type="ECO:0000256" key="9">
    <source>
        <dbReference type="ARBA" id="ARBA00023469"/>
    </source>
</evidence>
<evidence type="ECO:0000256" key="2">
    <source>
        <dbReference type="ARBA" id="ARBA00004913"/>
    </source>
</evidence>
<evidence type="ECO:0000256" key="10">
    <source>
        <dbReference type="ARBA" id="ARBA00047416"/>
    </source>
</evidence>
<organism evidence="11 12">
    <name type="scientific">Vanilla planifolia</name>
    <name type="common">Vanilla</name>
    <dbReference type="NCBI Taxonomy" id="51239"/>
    <lineage>
        <taxon>Eukaryota</taxon>
        <taxon>Viridiplantae</taxon>
        <taxon>Streptophyta</taxon>
        <taxon>Embryophyta</taxon>
        <taxon>Tracheophyta</taxon>
        <taxon>Spermatophyta</taxon>
        <taxon>Magnoliopsida</taxon>
        <taxon>Liliopsida</taxon>
        <taxon>Asparagales</taxon>
        <taxon>Orchidaceae</taxon>
        <taxon>Vanilloideae</taxon>
        <taxon>Vanilleae</taxon>
        <taxon>Vanilla</taxon>
    </lineage>
</organism>
<dbReference type="EC" id="2.1.1.336" evidence="9"/>
<dbReference type="GO" id="GO:0046872">
    <property type="term" value="F:metal ion binding"/>
    <property type="evidence" value="ECO:0007669"/>
    <property type="project" value="UniProtKB-KW"/>
</dbReference>
<evidence type="ECO:0000256" key="3">
    <source>
        <dbReference type="ARBA" id="ARBA00022589"/>
    </source>
</evidence>
<dbReference type="InterPro" id="IPR002935">
    <property type="entry name" value="SAM_O-MeTrfase"/>
</dbReference>
<sequence>MRQTSCYPQWLELNSKTTINKIIHDVVILPPFNPTTKRLQTYSLMYIGGRTCGLPLLERLKEIEVDPSDFPEANANESDSIFEEVREDSSFGWKSHHQNSNTKKPNEGLKLDSLLTWCVNSDPKLAKNLYVVIPSDPSTDILRFTEDEKKDVMPTAEWYEEHQSKVKEEASSNDDVKDVTPCSGWRSPIEMKGTNLIEIPSSGCASFTVCILHDVQPSLTCSKRLPNHVYILDSTVIPREHEQLKKLREETKARIPKRALMNVPPEEGQLLSIILKVMNAKKTLELGVFTGYSLLATALALPKDAKITAIDISRACYEIGLPFIQAAGVEQKIDFIESDAVLALDKLIEEVKEDELYDFAFVDAEKSDYWIYHERLIRLVRIGGLICYDNTLWLGTVAHPPDPQAPAFVNRMRDVVARFNEKLAADSRIELSQICIGDGLTICRRIA</sequence>
<dbReference type="OrthoDB" id="513595at2759"/>
<comment type="catalytic activity">
    <reaction evidence="10">
        <text>norbelladine + S-adenosyl-L-methionine = 4'-O-methylnorbelladine + S-adenosyl-L-homocysteine + H(+)</text>
        <dbReference type="Rhea" id="RHEA:51268"/>
        <dbReference type="ChEBI" id="CHEBI:15378"/>
        <dbReference type="ChEBI" id="CHEBI:57856"/>
        <dbReference type="ChEBI" id="CHEBI:59789"/>
        <dbReference type="ChEBI" id="CHEBI:133993"/>
        <dbReference type="ChEBI" id="CHEBI:134001"/>
        <dbReference type="EC" id="2.1.1.336"/>
    </reaction>
</comment>
<keyword evidence="5" id="KW-0808">Transferase</keyword>
<keyword evidence="4" id="KW-0489">Methyltransferase</keyword>
<evidence type="ECO:0000313" key="11">
    <source>
        <dbReference type="EMBL" id="KAG0461122.1"/>
    </source>
</evidence>
<dbReference type="PROSITE" id="PS51682">
    <property type="entry name" value="SAM_OMT_I"/>
    <property type="match status" value="1"/>
</dbReference>